<dbReference type="PATRIC" id="fig|1386089.3.peg.1848"/>
<evidence type="ECO:0000256" key="6">
    <source>
        <dbReference type="SAM" id="MobiDB-lite"/>
    </source>
</evidence>
<feature type="region of interest" description="Disordered" evidence="6">
    <location>
        <begin position="1"/>
        <end position="53"/>
    </location>
</feature>
<evidence type="ECO:0000313" key="9">
    <source>
        <dbReference type="Proteomes" id="UP000019489"/>
    </source>
</evidence>
<evidence type="ECO:0000256" key="5">
    <source>
        <dbReference type="ARBA" id="ARBA00023136"/>
    </source>
</evidence>
<dbReference type="InterPro" id="IPR043428">
    <property type="entry name" value="LivM-like"/>
</dbReference>
<dbReference type="EMBL" id="AWSA01000016">
    <property type="protein sequence ID" value="EWT01895.1"/>
    <property type="molecule type" value="Genomic_DNA"/>
</dbReference>
<dbReference type="PANTHER" id="PTHR30482:SF17">
    <property type="entry name" value="ABC TRANSPORTER ATP-BINDING PROTEIN"/>
    <property type="match status" value="1"/>
</dbReference>
<evidence type="ECO:0000256" key="4">
    <source>
        <dbReference type="ARBA" id="ARBA00022989"/>
    </source>
</evidence>
<feature type="compositionally biased region" description="Low complexity" evidence="6">
    <location>
        <begin position="12"/>
        <end position="53"/>
    </location>
</feature>
<dbReference type="STRING" id="1386089.N865_12680"/>
<feature type="transmembrane region" description="Helical" evidence="7">
    <location>
        <begin position="153"/>
        <end position="174"/>
    </location>
</feature>
<gene>
    <name evidence="8" type="ORF">N865_12680</name>
</gene>
<dbReference type="Pfam" id="PF02653">
    <property type="entry name" value="BPD_transp_2"/>
    <property type="match status" value="1"/>
</dbReference>
<feature type="transmembrane region" description="Helical" evidence="7">
    <location>
        <begin position="100"/>
        <end position="118"/>
    </location>
</feature>
<evidence type="ECO:0000256" key="7">
    <source>
        <dbReference type="SAM" id="Phobius"/>
    </source>
</evidence>
<feature type="transmembrane region" description="Helical" evidence="7">
    <location>
        <begin position="61"/>
        <end position="80"/>
    </location>
</feature>
<evidence type="ECO:0000256" key="3">
    <source>
        <dbReference type="ARBA" id="ARBA00022692"/>
    </source>
</evidence>
<dbReference type="CDD" id="cd06581">
    <property type="entry name" value="TM_PBP1_LivM_like"/>
    <property type="match status" value="1"/>
</dbReference>
<protein>
    <submittedName>
        <fullName evidence="8">ABC transporter permease</fullName>
    </submittedName>
</protein>
<name>W9G780_9MICO</name>
<organism evidence="8 9">
    <name type="scientific">Intrasporangium oryzae NRRL B-24470</name>
    <dbReference type="NCBI Taxonomy" id="1386089"/>
    <lineage>
        <taxon>Bacteria</taxon>
        <taxon>Bacillati</taxon>
        <taxon>Actinomycetota</taxon>
        <taxon>Actinomycetes</taxon>
        <taxon>Micrococcales</taxon>
        <taxon>Intrasporangiaceae</taxon>
        <taxon>Intrasporangium</taxon>
    </lineage>
</organism>
<dbReference type="AlphaFoldDB" id="W9G780"/>
<sequence>MNPDATTEARLRASSVSRASTAAAGAARPASAALTPEASGSVPSPSATATSAPTSSTRAQALARAALPLAVLMVLAYLPYVPTELPGILPGRVNGPGSLQLLATCLVMGGIALSYDVLFGRTGLLSFGHALFVAAGSYLLTISLSTWSLPLPVAVLLALAITGVLAVVVGGIALRVGGIAFAMVTLAFAQAASIVVLRNPGGVTGGEEGLTLEREALPSLLVGVANAPYRYWLALAFVTVAWLVVSLLVRSRAGHAMAAVRENETRASVLGLGTYRVKLLAIVIGSLLGCLGGIVHALVLGGSNPHLTTSEFTLALLVMVVLGGAGSTWGALIGGFLYAYADARLVEVSGSSLLESLPHTIGQVLSQPLFILGIIFIVVVYFAPSGLTGLGGRLIRKGRST</sequence>
<comment type="caution">
    <text evidence="8">The sequence shown here is derived from an EMBL/GenBank/DDBJ whole genome shotgun (WGS) entry which is preliminary data.</text>
</comment>
<feature type="transmembrane region" description="Helical" evidence="7">
    <location>
        <begin position="229"/>
        <end position="249"/>
    </location>
</feature>
<proteinExistence type="predicted"/>
<accession>W9G780</accession>
<feature type="transmembrane region" description="Helical" evidence="7">
    <location>
        <begin position="312"/>
        <end position="340"/>
    </location>
</feature>
<keyword evidence="5 7" id="KW-0472">Membrane</keyword>
<feature type="transmembrane region" description="Helical" evidence="7">
    <location>
        <begin position="179"/>
        <end position="197"/>
    </location>
</feature>
<dbReference type="PANTHER" id="PTHR30482">
    <property type="entry name" value="HIGH-AFFINITY BRANCHED-CHAIN AMINO ACID TRANSPORT SYSTEM PERMEASE"/>
    <property type="match status" value="1"/>
</dbReference>
<keyword evidence="4 7" id="KW-1133">Transmembrane helix</keyword>
<feature type="transmembrane region" description="Helical" evidence="7">
    <location>
        <begin position="279"/>
        <end position="300"/>
    </location>
</feature>
<feature type="transmembrane region" description="Helical" evidence="7">
    <location>
        <begin position="361"/>
        <end position="383"/>
    </location>
</feature>
<dbReference type="Proteomes" id="UP000019489">
    <property type="component" value="Unassembled WGS sequence"/>
</dbReference>
<dbReference type="GO" id="GO:0015658">
    <property type="term" value="F:branched-chain amino acid transmembrane transporter activity"/>
    <property type="evidence" value="ECO:0007669"/>
    <property type="project" value="InterPro"/>
</dbReference>
<evidence type="ECO:0000256" key="1">
    <source>
        <dbReference type="ARBA" id="ARBA00004651"/>
    </source>
</evidence>
<keyword evidence="2" id="KW-1003">Cell membrane</keyword>
<keyword evidence="3 7" id="KW-0812">Transmembrane</keyword>
<keyword evidence="9" id="KW-1185">Reference proteome</keyword>
<evidence type="ECO:0000313" key="8">
    <source>
        <dbReference type="EMBL" id="EWT01895.1"/>
    </source>
</evidence>
<reference evidence="8 9" key="1">
    <citation type="submission" date="2013-08" db="EMBL/GenBank/DDBJ databases">
        <title>Intrasporangium oryzae NRRL B-24470.</title>
        <authorList>
            <person name="Liu H."/>
            <person name="Wang G."/>
        </authorList>
    </citation>
    <scope>NUCLEOTIDE SEQUENCE [LARGE SCALE GENOMIC DNA]</scope>
    <source>
        <strain evidence="8 9">NRRL B-24470</strain>
    </source>
</reference>
<dbReference type="GO" id="GO:0005886">
    <property type="term" value="C:plasma membrane"/>
    <property type="evidence" value="ECO:0007669"/>
    <property type="project" value="UniProtKB-SubCell"/>
</dbReference>
<dbReference type="eggNOG" id="COG4177">
    <property type="taxonomic scope" value="Bacteria"/>
</dbReference>
<evidence type="ECO:0000256" key="2">
    <source>
        <dbReference type="ARBA" id="ARBA00022475"/>
    </source>
</evidence>
<dbReference type="InterPro" id="IPR001851">
    <property type="entry name" value="ABC_transp_permease"/>
</dbReference>
<feature type="transmembrane region" description="Helical" evidence="7">
    <location>
        <begin position="130"/>
        <end position="147"/>
    </location>
</feature>
<comment type="subcellular location">
    <subcellularLocation>
        <location evidence="1">Cell membrane</location>
        <topology evidence="1">Multi-pass membrane protein</topology>
    </subcellularLocation>
</comment>